<keyword evidence="2" id="KW-1185">Reference proteome</keyword>
<feature type="non-terminal residue" evidence="1">
    <location>
        <position position="245"/>
    </location>
</feature>
<protein>
    <submittedName>
        <fullName evidence="1">Swif</fullName>
    </submittedName>
</protein>
<dbReference type="PANTHER" id="PTHR20977">
    <property type="entry name" value="AT13385P-RELATED"/>
    <property type="match status" value="1"/>
</dbReference>
<dbReference type="InterPro" id="IPR006611">
    <property type="entry name" value="DUF1431_DROsp"/>
</dbReference>
<name>A0A0M3QUM1_DROBS</name>
<dbReference type="AlphaFoldDB" id="A0A0M3QUM1"/>
<dbReference type="Proteomes" id="UP000494163">
    <property type="component" value="Chromosome 2R"/>
</dbReference>
<dbReference type="OMA" id="HWPCCKP"/>
<sequence>DPPCIKLDPNCHFVVDNCRVARDTLALKLPYEGQRMANDGVEPKCCVLRTAHQNPCHGHTKKKKVKPKISCPFRSMWEPPYWPDELRQCKDLFPRFDAIYYKPSDKWRCYQRTWVECPPKRLRLKKICCLDGIEPPEVVKRIKERCPKTACPMAYSNMRKICRADRDLDPNGTCTKLYWPCCKPARCPPKCHAAKMAHCAHRLRTPYRCFSDVRKKKRPQRYKECNCYEQGNMCDLYTMMRKVNT</sequence>
<evidence type="ECO:0000313" key="2">
    <source>
        <dbReference type="Proteomes" id="UP000494163"/>
    </source>
</evidence>
<evidence type="ECO:0000313" key="1">
    <source>
        <dbReference type="EMBL" id="ALC40909.1"/>
    </source>
</evidence>
<dbReference type="SMART" id="SM00689">
    <property type="entry name" value="DM6"/>
    <property type="match status" value="1"/>
</dbReference>
<reference evidence="1 2" key="1">
    <citation type="submission" date="2015-08" db="EMBL/GenBank/DDBJ databases">
        <title>Ancestral chromatin configuration constrains chromatin evolution on differentiating sex chromosomes in Drosophila.</title>
        <authorList>
            <person name="Zhou Q."/>
            <person name="Bachtrog D."/>
        </authorList>
    </citation>
    <scope>NUCLEOTIDE SEQUENCE [LARGE SCALE GENOMIC DNA]</scope>
    <source>
        <tissue evidence="1">Whole larvae</tissue>
    </source>
</reference>
<dbReference type="Pfam" id="PF07248">
    <property type="entry name" value="DUF1431"/>
    <property type="match status" value="1"/>
</dbReference>
<proteinExistence type="predicted"/>
<organism evidence="1 2">
    <name type="scientific">Drosophila busckii</name>
    <name type="common">Fruit fly</name>
    <dbReference type="NCBI Taxonomy" id="30019"/>
    <lineage>
        <taxon>Eukaryota</taxon>
        <taxon>Metazoa</taxon>
        <taxon>Ecdysozoa</taxon>
        <taxon>Arthropoda</taxon>
        <taxon>Hexapoda</taxon>
        <taxon>Insecta</taxon>
        <taxon>Pterygota</taxon>
        <taxon>Neoptera</taxon>
        <taxon>Endopterygota</taxon>
        <taxon>Diptera</taxon>
        <taxon>Brachycera</taxon>
        <taxon>Muscomorpha</taxon>
        <taxon>Ephydroidea</taxon>
        <taxon>Drosophilidae</taxon>
        <taxon>Drosophila</taxon>
    </lineage>
</organism>
<accession>A0A0M3QUM1</accession>
<dbReference type="OrthoDB" id="7812215at2759"/>
<dbReference type="PANTHER" id="PTHR20977:SF0">
    <property type="entry name" value="AT13385P-RELATED"/>
    <property type="match status" value="1"/>
</dbReference>
<gene>
    <name evidence="1" type="ORF">Dbus_chr2Rg488</name>
</gene>
<dbReference type="EMBL" id="CP012524">
    <property type="protein sequence ID" value="ALC40909.1"/>
    <property type="molecule type" value="Genomic_DNA"/>
</dbReference>
<feature type="non-terminal residue" evidence="1">
    <location>
        <position position="1"/>
    </location>
</feature>